<gene>
    <name evidence="2" type="ORF">HYY20_14145</name>
</gene>
<protein>
    <submittedName>
        <fullName evidence="2">2-hydroxyacyl-CoA dehydratase</fullName>
    </submittedName>
</protein>
<evidence type="ECO:0000313" key="2">
    <source>
        <dbReference type="EMBL" id="MBI2878014.1"/>
    </source>
</evidence>
<dbReference type="Pfam" id="PF06050">
    <property type="entry name" value="HGD-D"/>
    <property type="match status" value="1"/>
</dbReference>
<reference evidence="2" key="1">
    <citation type="submission" date="2020-07" db="EMBL/GenBank/DDBJ databases">
        <title>Huge and variable diversity of episymbiotic CPR bacteria and DPANN archaea in groundwater ecosystems.</title>
        <authorList>
            <person name="He C.Y."/>
            <person name="Keren R."/>
            <person name="Whittaker M."/>
            <person name="Farag I.F."/>
            <person name="Doudna J."/>
            <person name="Cate J.H.D."/>
            <person name="Banfield J.F."/>
        </authorList>
    </citation>
    <scope>NUCLEOTIDE SEQUENCE</scope>
    <source>
        <strain evidence="2">NC_groundwater_672_Ag_B-0.1um_62_36</strain>
    </source>
</reference>
<dbReference type="PANTHER" id="PTHR30548:SF2">
    <property type="entry name" value="2-HYDROXYACYL-COA DEHYDRATASE,D-COMPONENT"/>
    <property type="match status" value="1"/>
</dbReference>
<dbReference type="Gene3D" id="3.40.50.11890">
    <property type="match status" value="1"/>
</dbReference>
<dbReference type="EMBL" id="JACPRF010000431">
    <property type="protein sequence ID" value="MBI2878014.1"/>
    <property type="molecule type" value="Genomic_DNA"/>
</dbReference>
<comment type="similarity">
    <text evidence="1">Belongs to the FldB/FldC dehydratase alpha/beta subunit family.</text>
</comment>
<dbReference type="AlphaFoldDB" id="A0A932CRN0"/>
<dbReference type="Proteomes" id="UP000769766">
    <property type="component" value="Unassembled WGS sequence"/>
</dbReference>
<dbReference type="InterPro" id="IPR010327">
    <property type="entry name" value="FldB/FldC_alpha/beta"/>
</dbReference>
<name>A0A932CRN0_UNCTE</name>
<sequence>MTVAIEAKETMGAMCKVLENILDHRKARPTLPSEQLYYEMVLNYFNRITTAREQGRPIVGHTVMAPTEIFYAMDLAPMSLENVACMQAILLNKYEDYLGTARSFGLAPETCSAHRMLAGAFLNQMVTSPDMIIWSNLVCDNTAKSGDALMDIYGIPGFFLDRPYKWNEEGVRYYTSQTEELVQFLEKHTGRKLDEGKLKEAVVHSNRVIEIYREIYELRKARPAPMRNRNLMNQNTIEGLFSGTPEAVTYFEQVRDEIKANVQAGRGVAEEERYRPLFLFLPPFYELKILDWLERDQGAVSVMEPFISYYAPGEMDPNKPIESIARKAFFRHTAQPMHGPSEAFVDDALRIAKEFGADGAVYFAHIGCRQACALIRTLKDRLKEELDVPTLVVDIDIMDPSLSSGAEIKDKFERFFEILEDRK</sequence>
<proteinExistence type="inferred from homology"/>
<comment type="caution">
    <text evidence="2">The sequence shown here is derived from an EMBL/GenBank/DDBJ whole genome shotgun (WGS) entry which is preliminary data.</text>
</comment>
<dbReference type="Gene3D" id="1.20.1270.370">
    <property type="match status" value="1"/>
</dbReference>
<evidence type="ECO:0000313" key="3">
    <source>
        <dbReference type="Proteomes" id="UP000769766"/>
    </source>
</evidence>
<dbReference type="Gene3D" id="3.40.50.11900">
    <property type="match status" value="1"/>
</dbReference>
<dbReference type="PANTHER" id="PTHR30548">
    <property type="entry name" value="2-HYDROXYGLUTARYL-COA DEHYDRATASE, D-COMPONENT-RELATED"/>
    <property type="match status" value="1"/>
</dbReference>
<evidence type="ECO:0000256" key="1">
    <source>
        <dbReference type="ARBA" id="ARBA00005806"/>
    </source>
</evidence>
<accession>A0A932CRN0</accession>
<organism evidence="2 3">
    <name type="scientific">Tectimicrobiota bacterium</name>
    <dbReference type="NCBI Taxonomy" id="2528274"/>
    <lineage>
        <taxon>Bacteria</taxon>
        <taxon>Pseudomonadati</taxon>
        <taxon>Nitrospinota/Tectimicrobiota group</taxon>
        <taxon>Candidatus Tectimicrobiota</taxon>
    </lineage>
</organism>